<accession>A0A645CJB1</accession>
<evidence type="ECO:0008006" key="3">
    <source>
        <dbReference type="Google" id="ProtNLM"/>
    </source>
</evidence>
<keyword evidence="1" id="KW-0812">Transmembrane</keyword>
<name>A0A645CJB1_9ZZZZ</name>
<feature type="transmembrane region" description="Helical" evidence="1">
    <location>
        <begin position="26"/>
        <end position="47"/>
    </location>
</feature>
<organism evidence="2">
    <name type="scientific">bioreactor metagenome</name>
    <dbReference type="NCBI Taxonomy" id="1076179"/>
    <lineage>
        <taxon>unclassified sequences</taxon>
        <taxon>metagenomes</taxon>
        <taxon>ecological metagenomes</taxon>
    </lineage>
</organism>
<protein>
    <recommendedName>
        <fullName evidence="3">DUF819 family protein</fullName>
    </recommendedName>
</protein>
<keyword evidence="1" id="KW-0472">Membrane</keyword>
<feature type="transmembrane region" description="Helical" evidence="1">
    <location>
        <begin position="233"/>
        <end position="258"/>
    </location>
</feature>
<feature type="transmembrane region" description="Helical" evidence="1">
    <location>
        <begin position="94"/>
        <end position="114"/>
    </location>
</feature>
<reference evidence="2" key="1">
    <citation type="submission" date="2019-08" db="EMBL/GenBank/DDBJ databases">
        <authorList>
            <person name="Kucharzyk K."/>
            <person name="Murdoch R.W."/>
            <person name="Higgins S."/>
            <person name="Loffler F."/>
        </authorList>
    </citation>
    <scope>NUCLEOTIDE SEQUENCE</scope>
</reference>
<feature type="transmembrane region" description="Helical" evidence="1">
    <location>
        <begin position="174"/>
        <end position="195"/>
    </location>
</feature>
<dbReference type="Pfam" id="PF05684">
    <property type="entry name" value="DUF819"/>
    <property type="match status" value="1"/>
</dbReference>
<dbReference type="EMBL" id="VSSQ01027673">
    <property type="protein sequence ID" value="MPM77039.1"/>
    <property type="molecule type" value="Genomic_DNA"/>
</dbReference>
<sequence length="263" mass="27798">MIGLYTGGTPNLMAIGAALNVSDSHIVLANASDVVVGGFYFLLLISVMPRLARAFLKPFTRVDATADAGYIAQLEKSFVPEKEPFALKTILRHVPVVLLAVLSLAIAAGLALLITGKLDVVIIMLVVTTLGIGFSFIKKIRSAPGSYTVGQYLILMFSFGIGMSFHFSALNKEALLLLAMFATAQFGSLIVHLILCRIFQIDADTSLITSTAGIYGPAFIIPVADAMDNREVVLPGLICGILGYAIGNYLGIGTAIALKFIGG</sequence>
<feature type="transmembrane region" description="Helical" evidence="1">
    <location>
        <begin position="149"/>
        <end position="168"/>
    </location>
</feature>
<keyword evidence="1" id="KW-1133">Transmembrane helix</keyword>
<feature type="transmembrane region" description="Helical" evidence="1">
    <location>
        <begin position="120"/>
        <end position="137"/>
    </location>
</feature>
<evidence type="ECO:0000313" key="2">
    <source>
        <dbReference type="EMBL" id="MPM77039.1"/>
    </source>
</evidence>
<proteinExistence type="predicted"/>
<dbReference type="PANTHER" id="PTHR34289:SF8">
    <property type="entry name" value="DUF819 DOMAIN-CONTAINING PROTEIN"/>
    <property type="match status" value="1"/>
</dbReference>
<comment type="caution">
    <text evidence="2">The sequence shown here is derived from an EMBL/GenBank/DDBJ whole genome shotgun (WGS) entry which is preliminary data.</text>
</comment>
<dbReference type="PANTHER" id="PTHR34289">
    <property type="entry name" value="PROTEIN, PUTATIVE (DUF819)-RELATED"/>
    <property type="match status" value="1"/>
</dbReference>
<gene>
    <name evidence="2" type="ORF">SDC9_124038</name>
</gene>
<dbReference type="InterPro" id="IPR008537">
    <property type="entry name" value="DUF819"/>
</dbReference>
<evidence type="ECO:0000256" key="1">
    <source>
        <dbReference type="SAM" id="Phobius"/>
    </source>
</evidence>
<dbReference type="AlphaFoldDB" id="A0A645CJB1"/>